<evidence type="ECO:0000313" key="3">
    <source>
        <dbReference type="Proteomes" id="UP001184230"/>
    </source>
</evidence>
<reference evidence="2 3" key="1">
    <citation type="submission" date="2023-07" db="EMBL/GenBank/DDBJ databases">
        <title>Sorghum-associated microbial communities from plants grown in Nebraska, USA.</title>
        <authorList>
            <person name="Schachtman D."/>
        </authorList>
    </citation>
    <scope>NUCLEOTIDE SEQUENCE [LARGE SCALE GENOMIC DNA]</scope>
    <source>
        <strain evidence="2 3">DS1781</strain>
    </source>
</reference>
<evidence type="ECO:0000259" key="1">
    <source>
        <dbReference type="Pfam" id="PF08031"/>
    </source>
</evidence>
<keyword evidence="3" id="KW-1185">Reference proteome</keyword>
<gene>
    <name evidence="2" type="ORF">J2739_001765</name>
</gene>
<dbReference type="Gene3D" id="3.40.462.20">
    <property type="match status" value="1"/>
</dbReference>
<accession>A0ABU1ND69</accession>
<dbReference type="Pfam" id="PF08031">
    <property type="entry name" value="BBE"/>
    <property type="match status" value="1"/>
</dbReference>
<name>A0ABU1ND69_9BURK</name>
<feature type="domain" description="Berberine/berberine-like" evidence="1">
    <location>
        <begin position="181"/>
        <end position="224"/>
    </location>
</feature>
<comment type="caution">
    <text evidence="2">The sequence shown here is derived from an EMBL/GenBank/DDBJ whole genome shotgun (WGS) entry which is preliminary data.</text>
</comment>
<dbReference type="EMBL" id="JAVDRF010000003">
    <property type="protein sequence ID" value="MDR6535995.1"/>
    <property type="molecule type" value="Genomic_DNA"/>
</dbReference>
<dbReference type="InterPro" id="IPR016169">
    <property type="entry name" value="FAD-bd_PCMH_sub2"/>
</dbReference>
<dbReference type="InterPro" id="IPR012951">
    <property type="entry name" value="BBE"/>
</dbReference>
<protein>
    <recommendedName>
        <fullName evidence="1">Berberine/berberine-like domain-containing protein</fullName>
    </recommendedName>
</protein>
<proteinExistence type="predicted"/>
<dbReference type="Gene3D" id="3.30.465.10">
    <property type="match status" value="1"/>
</dbReference>
<sequence>MRWRPRRRISASTPGCSPSYRFSAQEFWSPTLVKRTLGFIRSDDRPGAPKTNVFWPGDQTQAGQVLHGFESAWLSAALLRENRREALADALFAATRHWPLSLHFNKGLAGAPPDAIAAARDTAMNPAVLDAFALVILGAEEQPAYPGIEGHEPDVAQARRRSQAIGRAMGELRKLAPNPGAYVSESNYFEKDWQQAFWGSNYARLRAVKSQYDPEGLFFVHHGVGSEDWSDDGFTPR</sequence>
<dbReference type="Proteomes" id="UP001184230">
    <property type="component" value="Unassembled WGS sequence"/>
</dbReference>
<evidence type="ECO:0000313" key="2">
    <source>
        <dbReference type="EMBL" id="MDR6535995.1"/>
    </source>
</evidence>
<organism evidence="2 3">
    <name type="scientific">Variovorax soli</name>
    <dbReference type="NCBI Taxonomy" id="376815"/>
    <lineage>
        <taxon>Bacteria</taxon>
        <taxon>Pseudomonadati</taxon>
        <taxon>Pseudomonadota</taxon>
        <taxon>Betaproteobacteria</taxon>
        <taxon>Burkholderiales</taxon>
        <taxon>Comamonadaceae</taxon>
        <taxon>Variovorax</taxon>
    </lineage>
</organism>